<evidence type="ECO:0000256" key="3">
    <source>
        <dbReference type="ARBA" id="ARBA00022664"/>
    </source>
</evidence>
<dbReference type="InterPro" id="IPR011990">
    <property type="entry name" value="TPR-like_helical_dom_sf"/>
</dbReference>
<comment type="similarity">
    <text evidence="2">Belongs to the crooked-neck family.</text>
</comment>
<dbReference type="GO" id="GO:0000349">
    <property type="term" value="P:generation of catalytic spliceosome for first transesterification step"/>
    <property type="evidence" value="ECO:0007669"/>
    <property type="project" value="TreeGrafter"/>
</dbReference>
<dbReference type="EMBL" id="HBIW01024921">
    <property type="protein sequence ID" value="CAE0706058.1"/>
    <property type="molecule type" value="Transcribed_RNA"/>
</dbReference>
<sequence>MSAAPGTARGGDLANPRQDATLMVEGGAGEMRAITRADTYEIKAPPPPDPDAQHRMSIKAPQVVKTIESLRNKGEGRRFEPDVTRNPYAPKTWVSYLAATRDDFSFAERRLIYERALQLLPRSYKLWRLYLDEVEEAVRDRWHTSGRAKVLVLLYERCLMHLSKMPRLWLEYVDVLEKMKKGTQLRHAFDRALRALPITQHDKVWPRYVQWAESCGIQQVALNAHTRRCMFEPQRREAFCDYLVAQNNHGKAAAELAKCLEDNDFVSPSGKSKHQLWMRLCDLCAAHPEELPSSLDVDQIIRSGLSRFRDEVGRLWCKLADYYIRLGRFEEARNVYEEAVTTVVTARDFGLVFDAYSRFEESVLEAKMAKLEEEPEEEEAERNVYEPTAQEEIDFRLARLEHLMERRPLLLSSVLLRQNPHSVSEWHARADICKDDPAKAIECYSDAVKTVDVYKATGKPHTLWTAFASYYASRNDLANARVVLERAVEQDFRTVDDLASIYCFWVEMELQREHHEEALAVARKAVLEPQRRRRLHKEQIPVQEKVHRSSKLWSLYLDLEESLGTLDSARAAYDRCLELKVATPQIVANYASMLEEKEYYEDAFGAYERGVALFHWPHVRELWFGYLTAFHARYGGTKLERSRDLYEQALRKAPPSDAATLLVDYAKLEEAHGLGRRAMAVYERAALAADDERAFGAWRLYAAKVERAYGAPKARGVYERAVKALNVDDDAKKMCLAFASLERGLGEVDRARAILAHGAQFADPRLDDHYWQTWRDFEVQHGNEDTFREMLRVKRSVETARSSAVYVADGLLKTDAPLMSDAEAERRMAGDQPASKKRSADEGGAAETEMAALERQAARIVEATSQKAPAADPNEIDLDDDDSDDDGEQVLSTKPVPAAVFGSAAAQAAEMSEPQGALARFQKKAS</sequence>
<dbReference type="SMART" id="SM00386">
    <property type="entry name" value="HAT"/>
    <property type="match status" value="11"/>
</dbReference>
<gene>
    <name evidence="12" type="ORF">PCAL00307_LOCUS21508</name>
    <name evidence="13" type="ORF">PECAL_1P22680</name>
</gene>
<keyword evidence="4" id="KW-0747">Spliceosome</keyword>
<feature type="domain" description="Pre-mRNA-splicing factor Syf1-like N-terminal HAT-repeats" evidence="11">
    <location>
        <begin position="78"/>
        <end position="234"/>
    </location>
</feature>
<dbReference type="PANTHER" id="PTHR11246:SF5">
    <property type="entry name" value="PRE-MRNA-SPLICING FACTOR SYF1"/>
    <property type="match status" value="1"/>
</dbReference>
<evidence type="ECO:0000313" key="13">
    <source>
        <dbReference type="EMBL" id="CAH0365812.1"/>
    </source>
</evidence>
<feature type="compositionally biased region" description="Acidic residues" evidence="8">
    <location>
        <begin position="874"/>
        <end position="888"/>
    </location>
</feature>
<reference evidence="12" key="1">
    <citation type="submission" date="2021-01" db="EMBL/GenBank/DDBJ databases">
        <authorList>
            <person name="Corre E."/>
            <person name="Pelletier E."/>
            <person name="Niang G."/>
            <person name="Scheremetjew M."/>
            <person name="Finn R."/>
            <person name="Kale V."/>
            <person name="Holt S."/>
            <person name="Cochrane G."/>
            <person name="Meng A."/>
            <person name="Brown T."/>
            <person name="Cohen L."/>
        </authorList>
    </citation>
    <scope>NUCLEOTIDE SEQUENCE</scope>
    <source>
        <strain evidence="12">CCMP1756</strain>
    </source>
</reference>
<keyword evidence="3" id="KW-0507">mRNA processing</keyword>
<dbReference type="PANTHER" id="PTHR11246">
    <property type="entry name" value="PRE-MRNA SPLICING FACTOR"/>
    <property type="match status" value="1"/>
</dbReference>
<dbReference type="EMBL" id="CAKKNE010000001">
    <property type="protein sequence ID" value="CAH0365812.1"/>
    <property type="molecule type" value="Genomic_DNA"/>
</dbReference>
<evidence type="ECO:0000256" key="6">
    <source>
        <dbReference type="ARBA" id="ARBA00023187"/>
    </source>
</evidence>
<evidence type="ECO:0000259" key="9">
    <source>
        <dbReference type="Pfam" id="PF23220"/>
    </source>
</evidence>
<feature type="compositionally biased region" description="Low complexity" evidence="8">
    <location>
        <begin position="898"/>
        <end position="909"/>
    </location>
</feature>
<keyword evidence="5" id="KW-0677">Repeat</keyword>
<dbReference type="AlphaFoldDB" id="A0A7S4A7Z3"/>
<reference evidence="13" key="2">
    <citation type="submission" date="2021-11" db="EMBL/GenBank/DDBJ databases">
        <authorList>
            <consortium name="Genoscope - CEA"/>
            <person name="William W."/>
        </authorList>
    </citation>
    <scope>NUCLEOTIDE SEQUENCE</scope>
</reference>
<dbReference type="Pfam" id="PF23233">
    <property type="entry name" value="HAT_Syf1_CNRKL1_N"/>
    <property type="match status" value="1"/>
</dbReference>
<dbReference type="InterPro" id="IPR045075">
    <property type="entry name" value="Syf1-like"/>
</dbReference>
<dbReference type="GO" id="GO:0071007">
    <property type="term" value="C:U2-type catalytic step 2 spliceosome"/>
    <property type="evidence" value="ECO:0007669"/>
    <property type="project" value="TreeGrafter"/>
</dbReference>
<organism evidence="12">
    <name type="scientific">Pelagomonas calceolata</name>
    <dbReference type="NCBI Taxonomy" id="35677"/>
    <lineage>
        <taxon>Eukaryota</taxon>
        <taxon>Sar</taxon>
        <taxon>Stramenopiles</taxon>
        <taxon>Ochrophyta</taxon>
        <taxon>Pelagophyceae</taxon>
        <taxon>Pelagomonadales</taxon>
        <taxon>Pelagomonadaceae</taxon>
        <taxon>Pelagomonas</taxon>
    </lineage>
</organism>
<keyword evidence="14" id="KW-1185">Reference proteome</keyword>
<evidence type="ECO:0000259" key="10">
    <source>
        <dbReference type="Pfam" id="PF23231"/>
    </source>
</evidence>
<name>A0A7S4A7Z3_9STRA</name>
<accession>A0A7S4A7Z3</accession>
<evidence type="ECO:0000256" key="5">
    <source>
        <dbReference type="ARBA" id="ARBA00022737"/>
    </source>
</evidence>
<dbReference type="InterPro" id="IPR055430">
    <property type="entry name" value="HAT_Syf1_CNRKL1_C"/>
</dbReference>
<dbReference type="InterPro" id="IPR055433">
    <property type="entry name" value="HAT_Syf1-like_N"/>
</dbReference>
<dbReference type="Pfam" id="PF23220">
    <property type="entry name" value="HAT_Syf1_M"/>
    <property type="match status" value="1"/>
</dbReference>
<feature type="region of interest" description="Disordered" evidence="8">
    <location>
        <begin position="823"/>
        <end position="926"/>
    </location>
</feature>
<evidence type="ECO:0000313" key="14">
    <source>
        <dbReference type="Proteomes" id="UP000789595"/>
    </source>
</evidence>
<comment type="subcellular location">
    <subcellularLocation>
        <location evidence="1">Nucleus</location>
    </subcellularLocation>
</comment>
<dbReference type="GO" id="GO:0000974">
    <property type="term" value="C:Prp19 complex"/>
    <property type="evidence" value="ECO:0007669"/>
    <property type="project" value="TreeGrafter"/>
</dbReference>
<dbReference type="FunFam" id="1.25.40.10:FF:000137">
    <property type="entry name" value="Pre-mRNA-splicing factor syf1"/>
    <property type="match status" value="1"/>
</dbReference>
<proteinExistence type="inferred from homology"/>
<evidence type="ECO:0000256" key="2">
    <source>
        <dbReference type="ARBA" id="ARBA00008644"/>
    </source>
</evidence>
<evidence type="ECO:0000256" key="4">
    <source>
        <dbReference type="ARBA" id="ARBA00022728"/>
    </source>
</evidence>
<evidence type="ECO:0000313" key="12">
    <source>
        <dbReference type="EMBL" id="CAE0706058.1"/>
    </source>
</evidence>
<dbReference type="Pfam" id="PF23231">
    <property type="entry name" value="HAT_Syf1_CNRKL1_C"/>
    <property type="match status" value="1"/>
</dbReference>
<dbReference type="SUPFAM" id="SSF48452">
    <property type="entry name" value="TPR-like"/>
    <property type="match status" value="3"/>
</dbReference>
<evidence type="ECO:0008006" key="15">
    <source>
        <dbReference type="Google" id="ProtNLM"/>
    </source>
</evidence>
<dbReference type="InterPro" id="IPR003107">
    <property type="entry name" value="HAT"/>
</dbReference>
<evidence type="ECO:0000256" key="7">
    <source>
        <dbReference type="ARBA" id="ARBA00023242"/>
    </source>
</evidence>
<feature type="region of interest" description="Disordered" evidence="8">
    <location>
        <begin position="1"/>
        <end position="21"/>
    </location>
</feature>
<protein>
    <recommendedName>
        <fullName evidence="15">Suppressor of forked domain-containing protein</fullName>
    </recommendedName>
</protein>
<dbReference type="Gene3D" id="1.25.40.430">
    <property type="match status" value="1"/>
</dbReference>
<feature type="domain" description="Pre-mRNA-splicing factor SYF1 central HAT repeats" evidence="9">
    <location>
        <begin position="237"/>
        <end position="451"/>
    </location>
</feature>
<dbReference type="Gene3D" id="1.25.40.10">
    <property type="entry name" value="Tetratricopeptide repeat domain"/>
    <property type="match status" value="4"/>
</dbReference>
<dbReference type="InterPro" id="IPR056350">
    <property type="entry name" value="HAT_Syf1_central"/>
</dbReference>
<keyword evidence="6" id="KW-0508">mRNA splicing</keyword>
<feature type="domain" description="Pre-mRNA-splicing factor Syf1/CRNKL1-like C-terminal HAT-repeats" evidence="10">
    <location>
        <begin position="455"/>
        <end position="857"/>
    </location>
</feature>
<dbReference type="FunFam" id="1.25.40.10:FF:000023">
    <property type="entry name" value="Pre-mRNA-splicing factor SYF1"/>
    <property type="match status" value="1"/>
</dbReference>
<dbReference type="Proteomes" id="UP000789595">
    <property type="component" value="Unassembled WGS sequence"/>
</dbReference>
<keyword evidence="7" id="KW-0539">Nucleus</keyword>
<evidence type="ECO:0000256" key="1">
    <source>
        <dbReference type="ARBA" id="ARBA00004123"/>
    </source>
</evidence>
<evidence type="ECO:0000259" key="11">
    <source>
        <dbReference type="Pfam" id="PF23233"/>
    </source>
</evidence>
<dbReference type="GO" id="GO:0071014">
    <property type="term" value="C:post-mRNA release spliceosomal complex"/>
    <property type="evidence" value="ECO:0007669"/>
    <property type="project" value="TreeGrafter"/>
</dbReference>
<evidence type="ECO:0000256" key="8">
    <source>
        <dbReference type="SAM" id="MobiDB-lite"/>
    </source>
</evidence>
<dbReference type="OrthoDB" id="10067343at2759"/>